<dbReference type="Gene3D" id="3.10.20.600">
    <property type="match status" value="1"/>
</dbReference>
<protein>
    <submittedName>
        <fullName evidence="11">NADH-ubiquinone oxidoreductase-F iron-sulfur binding region domain-containing protein</fullName>
    </submittedName>
</protein>
<dbReference type="Gene3D" id="3.40.50.11540">
    <property type="entry name" value="NADH-ubiquinone oxidoreductase 51kDa subunit"/>
    <property type="match status" value="1"/>
</dbReference>
<evidence type="ECO:0000256" key="1">
    <source>
        <dbReference type="ARBA" id="ARBA00001917"/>
    </source>
</evidence>
<dbReference type="InterPro" id="IPR037207">
    <property type="entry name" value="Nuop51_4Fe4S-bd_sf"/>
</dbReference>
<keyword evidence="4" id="KW-0004">4Fe-4S</keyword>
<comment type="cofactor">
    <cofactor evidence="2">
        <name>[4Fe-4S] cluster</name>
        <dbReference type="ChEBI" id="CHEBI:49883"/>
    </cofactor>
</comment>
<dbReference type="InterPro" id="IPR050837">
    <property type="entry name" value="ComplexI_51kDa_subunit"/>
</dbReference>
<evidence type="ECO:0000256" key="2">
    <source>
        <dbReference type="ARBA" id="ARBA00001966"/>
    </source>
</evidence>
<keyword evidence="7" id="KW-0479">Metal-binding</keyword>
<dbReference type="Pfam" id="PF01512">
    <property type="entry name" value="Complex1_51K"/>
    <property type="match status" value="1"/>
</dbReference>
<evidence type="ECO:0000256" key="5">
    <source>
        <dbReference type="ARBA" id="ARBA00022630"/>
    </source>
</evidence>
<evidence type="ECO:0000256" key="7">
    <source>
        <dbReference type="ARBA" id="ARBA00022723"/>
    </source>
</evidence>
<accession>A0ABU4B2Z0</accession>
<dbReference type="RefSeq" id="WP_317533462.1">
    <property type="nucleotide sequence ID" value="NZ_JAWLKE010000007.1"/>
</dbReference>
<keyword evidence="9" id="KW-0411">Iron-sulfur</keyword>
<dbReference type="InterPro" id="IPR037225">
    <property type="entry name" value="Nuo51_FMN-bd_sf"/>
</dbReference>
<dbReference type="PANTHER" id="PTHR11780:SF10">
    <property type="entry name" value="NADH DEHYDROGENASE [UBIQUINONE] FLAVOPROTEIN 1, MITOCHONDRIAL"/>
    <property type="match status" value="1"/>
</dbReference>
<dbReference type="PANTHER" id="PTHR11780">
    <property type="entry name" value="NADH-UBIQUINONE OXIDOREDUCTASE FLAVOPROTEIN 1 NDUFV1"/>
    <property type="match status" value="1"/>
</dbReference>
<dbReference type="Gene3D" id="1.20.1440.230">
    <property type="entry name" value="NADH-ubiquinone oxidoreductase 51kDa subunit, iron-sulphur binding domain"/>
    <property type="match status" value="1"/>
</dbReference>
<comment type="cofactor">
    <cofactor evidence="1">
        <name>FMN</name>
        <dbReference type="ChEBI" id="CHEBI:58210"/>
    </cofactor>
</comment>
<evidence type="ECO:0000256" key="3">
    <source>
        <dbReference type="ARBA" id="ARBA00007523"/>
    </source>
</evidence>
<reference evidence="11 12" key="1">
    <citation type="submission" date="2023-10" db="EMBL/GenBank/DDBJ databases">
        <title>Development of a sustainable strategy for remediation of hydrocarbon-contaminated territories based on the waste exchange concept.</title>
        <authorList>
            <person name="Krivoruchko A."/>
        </authorList>
    </citation>
    <scope>NUCLEOTIDE SEQUENCE [LARGE SCALE GENOMIC DNA]</scope>
    <source>
        <strain evidence="11 12">IEGM 1322</strain>
    </source>
</reference>
<feature type="domain" description="NADH-ubiquinone oxidoreductase 51kDa subunit iron-sulphur binding" evidence="10">
    <location>
        <begin position="306"/>
        <end position="351"/>
    </location>
</feature>
<dbReference type="SMART" id="SM00928">
    <property type="entry name" value="NADH_4Fe-4S"/>
    <property type="match status" value="1"/>
</dbReference>
<evidence type="ECO:0000313" key="12">
    <source>
        <dbReference type="Proteomes" id="UP001185899"/>
    </source>
</evidence>
<gene>
    <name evidence="11" type="ORF">R3P95_20155</name>
</gene>
<dbReference type="Proteomes" id="UP001185899">
    <property type="component" value="Unassembled WGS sequence"/>
</dbReference>
<dbReference type="SUPFAM" id="SSF142019">
    <property type="entry name" value="Nqo1 FMN-binding domain-like"/>
    <property type="match status" value="1"/>
</dbReference>
<keyword evidence="6" id="KW-0288">FMN</keyword>
<dbReference type="Pfam" id="PF10589">
    <property type="entry name" value="NADH_4Fe-4S"/>
    <property type="match status" value="1"/>
</dbReference>
<evidence type="ECO:0000256" key="4">
    <source>
        <dbReference type="ARBA" id="ARBA00022485"/>
    </source>
</evidence>
<name>A0ABU4B2Z0_9NOCA</name>
<keyword evidence="5" id="KW-0285">Flavoprotein</keyword>
<keyword evidence="12" id="KW-1185">Reference proteome</keyword>
<comment type="caution">
    <text evidence="11">The sequence shown here is derived from an EMBL/GenBank/DDBJ whole genome shotgun (WGS) entry which is preliminary data.</text>
</comment>
<evidence type="ECO:0000256" key="9">
    <source>
        <dbReference type="ARBA" id="ARBA00023014"/>
    </source>
</evidence>
<keyword evidence="8" id="KW-0408">Iron</keyword>
<dbReference type="InterPro" id="IPR019575">
    <property type="entry name" value="Nuop51_4Fe4S-bd"/>
</dbReference>
<dbReference type="InterPro" id="IPR011538">
    <property type="entry name" value="Nuo51_FMN-bd"/>
</dbReference>
<evidence type="ECO:0000256" key="6">
    <source>
        <dbReference type="ARBA" id="ARBA00022643"/>
    </source>
</evidence>
<dbReference type="SUPFAM" id="SSF142984">
    <property type="entry name" value="Nqo1 middle domain-like"/>
    <property type="match status" value="1"/>
</dbReference>
<comment type="similarity">
    <text evidence="3">Belongs to the complex I 51 kDa subunit family.</text>
</comment>
<evidence type="ECO:0000313" key="11">
    <source>
        <dbReference type="EMBL" id="MDV6232874.1"/>
    </source>
</evidence>
<evidence type="ECO:0000256" key="8">
    <source>
        <dbReference type="ARBA" id="ARBA00023004"/>
    </source>
</evidence>
<dbReference type="EMBL" id="JAWLKE010000007">
    <property type="protein sequence ID" value="MDV6232874.1"/>
    <property type="molecule type" value="Genomic_DNA"/>
</dbReference>
<organism evidence="11 12">
    <name type="scientific">Rhodococcus cercidiphylli</name>
    <dbReference type="NCBI Taxonomy" id="489916"/>
    <lineage>
        <taxon>Bacteria</taxon>
        <taxon>Bacillati</taxon>
        <taxon>Actinomycetota</taxon>
        <taxon>Actinomycetes</taxon>
        <taxon>Mycobacteriales</taxon>
        <taxon>Nocardiaceae</taxon>
        <taxon>Rhodococcus</taxon>
    </lineage>
</organism>
<sequence length="404" mass="42701">MTAPTYLAESLLAQDGTNDLRRHTELYGARPPDDGSLVDAVVRSGLLGHGGAAFPTGAKMRSITGRKAVLVANAAEGEPLSRKDRVLLDRSVHLVLDGIAATASAIRARDCYLYAPPARVDAVQAAVDERRRTGWDRTKIQVIAAAPGFVSGEKSAVISAIEGGPALPRDKKTRASEAGVRGRPTLVLNVETLAHIALIERLGPQWSRSRGTASEPGTMLVTYSGAVRRPGVAEVPLGASIEEMLTHGAGVDLRSVRAVLLGGFHGTWVDRDALTGRTMSQESLADIGSRPGAGIVHVLGTGSCGLLATAEFVRYLANESAGQCGPCLNGLPRLADAFSRLSIGDDADGAITEIARYTRLVDGRGACHHPDGTARLIRSAMSVFAQDVHLHRLDTCEIHRGRIR</sequence>
<proteinExistence type="inferred from homology"/>
<evidence type="ECO:0000259" key="10">
    <source>
        <dbReference type="SMART" id="SM00928"/>
    </source>
</evidence>
<dbReference type="SUPFAM" id="SSF140490">
    <property type="entry name" value="Nqo1C-terminal domain-like"/>
    <property type="match status" value="1"/>
</dbReference>